<dbReference type="STRING" id="77020.A0A0M8MNR8"/>
<dbReference type="Pfam" id="PF09802">
    <property type="entry name" value="Sec66"/>
    <property type="match status" value="1"/>
</dbReference>
<evidence type="ECO:0008006" key="4">
    <source>
        <dbReference type="Google" id="ProtNLM"/>
    </source>
</evidence>
<evidence type="ECO:0000313" key="3">
    <source>
        <dbReference type="Proteomes" id="UP000037751"/>
    </source>
</evidence>
<dbReference type="PANTHER" id="PTHR28229:SF1">
    <property type="entry name" value="TRANSLOCATION PROTEIN SEC66"/>
    <property type="match status" value="1"/>
</dbReference>
<accession>A0A0M8MNR8</accession>
<keyword evidence="1" id="KW-1133">Transmembrane helix</keyword>
<dbReference type="EMBL" id="LGAV01000001">
    <property type="protein sequence ID" value="KOS16206.1"/>
    <property type="molecule type" value="Genomic_DNA"/>
</dbReference>
<dbReference type="PANTHER" id="PTHR28229">
    <property type="entry name" value="TRANSLOCATION PROTEIN SEC66"/>
    <property type="match status" value="1"/>
</dbReference>
<dbReference type="InterPro" id="IPR018624">
    <property type="entry name" value="Sec66"/>
</dbReference>
<evidence type="ECO:0000256" key="1">
    <source>
        <dbReference type="SAM" id="Phobius"/>
    </source>
</evidence>
<evidence type="ECO:0000313" key="2">
    <source>
        <dbReference type="EMBL" id="KOS16206.1"/>
    </source>
</evidence>
<dbReference type="Proteomes" id="UP000037751">
    <property type="component" value="Unassembled WGS sequence"/>
</dbReference>
<dbReference type="GO" id="GO:0031207">
    <property type="term" value="C:Sec62/Sec63 complex"/>
    <property type="evidence" value="ECO:0007669"/>
    <property type="project" value="InterPro"/>
</dbReference>
<protein>
    <recommendedName>
        <fullName evidence="4">Translocation protein sec66</fullName>
    </recommendedName>
</protein>
<dbReference type="VEuPathDB" id="FungiDB:Malapachy_3231"/>
<feature type="transmembrane region" description="Helical" evidence="1">
    <location>
        <begin position="6"/>
        <end position="26"/>
    </location>
</feature>
<dbReference type="RefSeq" id="XP_017993838.1">
    <property type="nucleotide sequence ID" value="XM_018137708.1"/>
</dbReference>
<keyword evidence="3" id="KW-1185">Reference proteome</keyword>
<gene>
    <name evidence="2" type="ORF">Malapachy_3231</name>
</gene>
<reference evidence="2 3" key="1">
    <citation type="submission" date="2015-07" db="EMBL/GenBank/DDBJ databases">
        <title>Draft Genome Sequence of Malassezia furfur CBS1878 and Malassezia pachydermatis CBS1879.</title>
        <authorList>
            <person name="Triana S."/>
            <person name="Ohm R."/>
            <person name="Gonzalez A."/>
            <person name="DeCock H."/>
            <person name="Restrepo S."/>
            <person name="Celis A."/>
        </authorList>
    </citation>
    <scope>NUCLEOTIDE SEQUENCE [LARGE SCALE GENOMIC DNA]</scope>
    <source>
        <strain evidence="2 3">CBS 1879</strain>
    </source>
</reference>
<sequence>MALSIFVPIAYIVTLFASLSLFSKLYRRRTQKRLDRFQAASSADSELQADRAIYKALGEIQEVYPDAPANSEEWIVPRVTLQASLLSRAVAALRRMSELRMDKQALQTLLDRGSLGDDAAVMLEAKENEARAEAFEIAREAGRFNPNWSKLIFENANQISINLQFRDVLMNISKQREEEVAKMRQMGLEVPELKFAVTPTPASKTAESSNSTSS</sequence>
<keyword evidence="1" id="KW-0472">Membrane</keyword>
<dbReference type="AlphaFoldDB" id="A0A0M8MNR8"/>
<name>A0A0M8MNR8_9BASI</name>
<comment type="caution">
    <text evidence="2">The sequence shown here is derived from an EMBL/GenBank/DDBJ whole genome shotgun (WGS) entry which is preliminary data.</text>
</comment>
<keyword evidence="1" id="KW-0812">Transmembrane</keyword>
<dbReference type="GO" id="GO:0031204">
    <property type="term" value="P:post-translational protein targeting to membrane, translocation"/>
    <property type="evidence" value="ECO:0007669"/>
    <property type="project" value="InterPro"/>
</dbReference>
<proteinExistence type="predicted"/>
<dbReference type="OrthoDB" id="73168at2759"/>
<organism evidence="2 3">
    <name type="scientific">Malassezia pachydermatis</name>
    <dbReference type="NCBI Taxonomy" id="77020"/>
    <lineage>
        <taxon>Eukaryota</taxon>
        <taxon>Fungi</taxon>
        <taxon>Dikarya</taxon>
        <taxon>Basidiomycota</taxon>
        <taxon>Ustilaginomycotina</taxon>
        <taxon>Malasseziomycetes</taxon>
        <taxon>Malasseziales</taxon>
        <taxon>Malasseziaceae</taxon>
        <taxon>Malassezia</taxon>
    </lineage>
</organism>
<dbReference type="GeneID" id="28729584"/>